<evidence type="ECO:0000259" key="4">
    <source>
        <dbReference type="Pfam" id="PF13868"/>
    </source>
</evidence>
<keyword evidence="6" id="KW-1185">Reference proteome</keyword>
<dbReference type="AlphaFoldDB" id="A0AAW1PDA2"/>
<feature type="compositionally biased region" description="Basic and acidic residues" evidence="3">
    <location>
        <begin position="15"/>
        <end position="32"/>
    </location>
</feature>
<feature type="region of interest" description="Disordered" evidence="3">
    <location>
        <begin position="13"/>
        <end position="32"/>
    </location>
</feature>
<reference evidence="5 6" key="1">
    <citation type="journal article" date="2024" name="Nat. Commun.">
        <title>Phylogenomics reveals the evolutionary origins of lichenization in chlorophyte algae.</title>
        <authorList>
            <person name="Puginier C."/>
            <person name="Libourel C."/>
            <person name="Otte J."/>
            <person name="Skaloud P."/>
            <person name="Haon M."/>
            <person name="Grisel S."/>
            <person name="Petersen M."/>
            <person name="Berrin J.G."/>
            <person name="Delaux P.M."/>
            <person name="Dal Grande F."/>
            <person name="Keller J."/>
        </authorList>
    </citation>
    <scope>NUCLEOTIDE SEQUENCE [LARGE SCALE GENOMIC DNA]</scope>
    <source>
        <strain evidence="5 6">SAG 2043</strain>
    </source>
</reference>
<feature type="coiled-coil region" evidence="2">
    <location>
        <begin position="146"/>
        <end position="283"/>
    </location>
</feature>
<dbReference type="InterPro" id="IPR043597">
    <property type="entry name" value="TPH_dom"/>
</dbReference>
<feature type="domain" description="Trichohyalin-plectin-homology" evidence="4">
    <location>
        <begin position="97"/>
        <end position="442"/>
    </location>
</feature>
<protein>
    <recommendedName>
        <fullName evidence="4">Trichohyalin-plectin-homology domain-containing protein</fullName>
    </recommendedName>
</protein>
<name>A0AAW1PDA2_9CHLO</name>
<keyword evidence="1 2" id="KW-0175">Coiled coil</keyword>
<dbReference type="EMBL" id="JALJOR010000012">
    <property type="protein sequence ID" value="KAK9807780.1"/>
    <property type="molecule type" value="Genomic_DNA"/>
</dbReference>
<dbReference type="PANTHER" id="PTHR28663:SF1">
    <property type="entry name" value="CILIA- AND FLAGELLA- ASSOCIATED PROTEIN 210"/>
    <property type="match status" value="1"/>
</dbReference>
<proteinExistence type="predicted"/>
<dbReference type="InterPro" id="IPR039986">
    <property type="entry name" value="CFAP210"/>
</dbReference>
<feature type="coiled-coil region" evidence="2">
    <location>
        <begin position="308"/>
        <end position="384"/>
    </location>
</feature>
<evidence type="ECO:0000256" key="2">
    <source>
        <dbReference type="SAM" id="Coils"/>
    </source>
</evidence>
<comment type="caution">
    <text evidence="5">The sequence shown here is derived from an EMBL/GenBank/DDBJ whole genome shotgun (WGS) entry which is preliminary data.</text>
</comment>
<evidence type="ECO:0000256" key="3">
    <source>
        <dbReference type="SAM" id="MobiDB-lite"/>
    </source>
</evidence>
<dbReference type="PANTHER" id="PTHR28663">
    <property type="entry name" value="COILED-COIL DOMAIN-CONTAINING PROTEIN 173"/>
    <property type="match status" value="1"/>
</dbReference>
<organism evidence="5 6">
    <name type="scientific">[Myrmecia] bisecta</name>
    <dbReference type="NCBI Taxonomy" id="41462"/>
    <lineage>
        <taxon>Eukaryota</taxon>
        <taxon>Viridiplantae</taxon>
        <taxon>Chlorophyta</taxon>
        <taxon>core chlorophytes</taxon>
        <taxon>Trebouxiophyceae</taxon>
        <taxon>Trebouxiales</taxon>
        <taxon>Trebouxiaceae</taxon>
        <taxon>Myrmecia</taxon>
    </lineage>
</organism>
<feature type="coiled-coil region" evidence="2">
    <location>
        <begin position="57"/>
        <end position="86"/>
    </location>
</feature>
<dbReference type="Pfam" id="PF13868">
    <property type="entry name" value="TPH"/>
    <property type="match status" value="1"/>
</dbReference>
<sequence>MSSVTIITRAQLESMRSKAQPEQDCIHTSDRKHLKELSDARAARWPNTLEAQRARKLRAHQDRLAAQEAERKAEDERDAALKAEMRRVQIESANKMLYDDTDKAKSFHSKLLLSDVMKEREAQIDYKHKIAALNQYRDEIFLKKMHVNLKEEEEKEKLKLDAIKQKALAQRDVQLSQLEDLKCRILADREQNRLEGLMIRQKAIEEAAELKRKEESVRERAKRANFETKKANEILQSFKQLDKQRERDVEAQIEAYAAKKAELAEERRRREGARADAKEARRQAMVDIMERIYMQFKNENDARLARDIKAAEDKADADAAERARIRREEWESIDRSRQNQLQRKKEATEEQKAEERAFARDWEARLAELKAEEAAEAAELLARNRQHVAFLQRQINQKHSRRSAQQIQEEQEDLARRFNIQDDGETFRQYATVCIEEWARQGKDTKPLEMYLKASQKTSVTK</sequence>
<gene>
    <name evidence="5" type="ORF">WJX72_008965</name>
</gene>
<evidence type="ECO:0000313" key="5">
    <source>
        <dbReference type="EMBL" id="KAK9807780.1"/>
    </source>
</evidence>
<dbReference type="Proteomes" id="UP001489004">
    <property type="component" value="Unassembled WGS sequence"/>
</dbReference>
<accession>A0AAW1PDA2</accession>
<evidence type="ECO:0000313" key="6">
    <source>
        <dbReference type="Proteomes" id="UP001489004"/>
    </source>
</evidence>
<evidence type="ECO:0000256" key="1">
    <source>
        <dbReference type="ARBA" id="ARBA00023054"/>
    </source>
</evidence>